<sequence>MTVPNAGPQQPDPSETDGAEARRGNPAMVYRDEPLTGGMQAASTRATAVSHRFGGVRHPLTRPDRFPPAEPHPNDGGDPDASH</sequence>
<feature type="region of interest" description="Disordered" evidence="1">
    <location>
        <begin position="1"/>
        <end position="83"/>
    </location>
</feature>
<gene>
    <name evidence="2" type="ORF">Ani05nite_30850</name>
</gene>
<keyword evidence="3" id="KW-1185">Reference proteome</keyword>
<proteinExistence type="predicted"/>
<accession>A0A919MLI3</accession>
<dbReference type="Proteomes" id="UP000647172">
    <property type="component" value="Unassembled WGS sequence"/>
</dbReference>
<feature type="compositionally biased region" description="Basic and acidic residues" evidence="1">
    <location>
        <begin position="61"/>
        <end position="83"/>
    </location>
</feature>
<dbReference type="EMBL" id="BOMQ01000036">
    <property type="protein sequence ID" value="GIE49551.1"/>
    <property type="molecule type" value="Genomic_DNA"/>
</dbReference>
<dbReference type="RefSeq" id="WP_203768942.1">
    <property type="nucleotide sequence ID" value="NZ_BAAAYJ010000036.1"/>
</dbReference>
<dbReference type="AlphaFoldDB" id="A0A919MLI3"/>
<reference evidence="2" key="1">
    <citation type="submission" date="2021-01" db="EMBL/GenBank/DDBJ databases">
        <title>Whole genome shotgun sequence of Actinoplanes nipponensis NBRC 14063.</title>
        <authorList>
            <person name="Komaki H."/>
            <person name="Tamura T."/>
        </authorList>
    </citation>
    <scope>NUCLEOTIDE SEQUENCE</scope>
    <source>
        <strain evidence="2">NBRC 14063</strain>
    </source>
</reference>
<name>A0A919MLI3_9ACTN</name>
<evidence type="ECO:0000313" key="3">
    <source>
        <dbReference type="Proteomes" id="UP000647172"/>
    </source>
</evidence>
<evidence type="ECO:0000313" key="2">
    <source>
        <dbReference type="EMBL" id="GIE49551.1"/>
    </source>
</evidence>
<protein>
    <submittedName>
        <fullName evidence="2">Uncharacterized protein</fullName>
    </submittedName>
</protein>
<evidence type="ECO:0000256" key="1">
    <source>
        <dbReference type="SAM" id="MobiDB-lite"/>
    </source>
</evidence>
<organism evidence="2 3">
    <name type="scientific">Actinoplanes nipponensis</name>
    <dbReference type="NCBI Taxonomy" id="135950"/>
    <lineage>
        <taxon>Bacteria</taxon>
        <taxon>Bacillati</taxon>
        <taxon>Actinomycetota</taxon>
        <taxon>Actinomycetes</taxon>
        <taxon>Micromonosporales</taxon>
        <taxon>Micromonosporaceae</taxon>
        <taxon>Actinoplanes</taxon>
    </lineage>
</organism>
<comment type="caution">
    <text evidence="2">The sequence shown here is derived from an EMBL/GenBank/DDBJ whole genome shotgun (WGS) entry which is preliminary data.</text>
</comment>